<dbReference type="EMBL" id="JANJQO010000797">
    <property type="protein sequence ID" value="KAJ2974693.1"/>
    <property type="molecule type" value="Genomic_DNA"/>
</dbReference>
<keyword evidence="2" id="KW-1185">Reference proteome</keyword>
<evidence type="ECO:0000313" key="2">
    <source>
        <dbReference type="Proteomes" id="UP001143910"/>
    </source>
</evidence>
<protein>
    <submittedName>
        <fullName evidence="1">Uncharacterized protein</fullName>
    </submittedName>
</protein>
<reference evidence="1" key="1">
    <citation type="submission" date="2022-08" db="EMBL/GenBank/DDBJ databases">
        <title>Genome Sequence of Lecanicillium fungicola.</title>
        <authorList>
            <person name="Buettner E."/>
        </authorList>
    </citation>
    <scope>NUCLEOTIDE SEQUENCE</scope>
    <source>
        <strain evidence="1">Babe33</strain>
    </source>
</reference>
<comment type="caution">
    <text evidence="1">The sequence shown here is derived from an EMBL/GenBank/DDBJ whole genome shotgun (WGS) entry which is preliminary data.</text>
</comment>
<accession>A0ACC1N7C1</accession>
<sequence>MAHVTEEYIHRLYQCYGELKVLDDIIRNRAADSPPRPILAYPRCENSIDDYEYFTGKQLDLFVDASAKQFISLGVKPYEKRTIALLAPSNVDFLVNLFALSRLGCTVLALSLRIKPTAVLNLLRQTNCETIAHGHTSQIYATIQSMPTGNLKWIPLPARASYDLKVPPSHQDTPLPYNLDRDQENTRPALIMHSSGSTGLPKPITISHRAILTHATSDMGMHNFATMPLYHAYGLSTTFQAMYMGKTAHMYNADLPVTAENLITAISATKPQMLCAVPFVLSLLADASDGMRCLRSCRRVIASGARTPDELGERLIAEGVNFSVVLGTTEAALLGCSTFRKPGDDSWDYIRIFGCHQKHVRMESLGNNQYEAVYLKGHSALSTSNSDHPFAGAWRSSDVFTPHPTIPDAWKHMTRLDDRVTLANGEKVLPLPIEGRIRQNPLVREAVVFGIGKSVPGLLVFKARTDHGIDLSDESFVDAIWPCVEAANRAAEAFSNIMRDMIVVLPPDVEYPRTDKTGIIRPRVYAEFNGQIEEAYDRLDGRENGGLVLDLPAMESYIMQTFSTALGIHLSDLNQDFFAAGVDSLKAIQVRHVLQKTLDLGGQILAMNAIYNAQNAKGLALQLFSLRKGVVDGCSKDFCASDDVLMKQFIAKYSTTRNWVPKQATMDSSDLGESTVILTGATGSIGAHVLARLVSNSRVCRVYCFTRCNAGSNPMTRVMDNLRDRGLQLSPSETAKIICLHTDLSREDFGLHHSDIQSMRVEVSLIIHVAWAVNFNISLQSYEQHIAGLRNLLCFSMSVVRREPALLLFCSSISVALNTHDMGRIVVSEGPVPENKFAATAGYAKSKWVSEQIILNAARMATVVMELSESLSRLPGSFLTHQERPHVFFNLVNPFSFQWSDVLDELRTCGVDFQTVSTKEWLQLLRASALCDDVDLQTNPAVKLLSYFEEEYGLNNRAEFFFETELGQKQSTALSSAPDIIQSGYMRKYLLYWLGQWKVVADYSK</sequence>
<evidence type="ECO:0000313" key="1">
    <source>
        <dbReference type="EMBL" id="KAJ2974693.1"/>
    </source>
</evidence>
<proteinExistence type="predicted"/>
<name>A0ACC1N7C1_9HYPO</name>
<gene>
    <name evidence="1" type="ORF">NQ176_g5921</name>
</gene>
<dbReference type="Proteomes" id="UP001143910">
    <property type="component" value="Unassembled WGS sequence"/>
</dbReference>
<organism evidence="1 2">
    <name type="scientific">Zarea fungicola</name>
    <dbReference type="NCBI Taxonomy" id="93591"/>
    <lineage>
        <taxon>Eukaryota</taxon>
        <taxon>Fungi</taxon>
        <taxon>Dikarya</taxon>
        <taxon>Ascomycota</taxon>
        <taxon>Pezizomycotina</taxon>
        <taxon>Sordariomycetes</taxon>
        <taxon>Hypocreomycetidae</taxon>
        <taxon>Hypocreales</taxon>
        <taxon>Cordycipitaceae</taxon>
        <taxon>Zarea</taxon>
    </lineage>
</organism>